<dbReference type="InterPro" id="IPR036465">
    <property type="entry name" value="vWFA_dom_sf"/>
</dbReference>
<dbReference type="EMBL" id="CP081864">
    <property type="protein sequence ID" value="QZN96596.1"/>
    <property type="molecule type" value="Genomic_DNA"/>
</dbReference>
<evidence type="ECO:0000313" key="2">
    <source>
        <dbReference type="EMBL" id="QZN96596.1"/>
    </source>
</evidence>
<dbReference type="SUPFAM" id="SSF53300">
    <property type="entry name" value="vWA-like"/>
    <property type="match status" value="1"/>
</dbReference>
<dbReference type="RefSeq" id="WP_222159623.1">
    <property type="nucleotide sequence ID" value="NZ_CP081864.1"/>
</dbReference>
<evidence type="ECO:0000259" key="1">
    <source>
        <dbReference type="Pfam" id="PF13400"/>
    </source>
</evidence>
<name>A0ABX9AP68_9ENTR</name>
<proteinExistence type="predicted"/>
<dbReference type="Pfam" id="PF13400">
    <property type="entry name" value="Tad"/>
    <property type="match status" value="1"/>
</dbReference>
<accession>A0ABX9AP68</accession>
<dbReference type="InterPro" id="IPR028087">
    <property type="entry name" value="Tad_N"/>
</dbReference>
<gene>
    <name evidence="2" type="ORF">K6K13_03910</name>
</gene>
<evidence type="ECO:0000313" key="3">
    <source>
        <dbReference type="Proteomes" id="UP000825886"/>
    </source>
</evidence>
<sequence>MKKAIKNSELKKYSRRMCPFWRTALSAFMHQETGAGTAFYVLGTMALLVSAAFIVDTSTATGDATQIKRATDAAALAVAHQATLNGDEYDPEQIKELAYQYVKNNLGLNNALDNKLTREDVTVTEGRKNNTRKTYTVEASFNTQPSLLKLGARKQTVYSTAEVINRPTEIAMVLPVINGMSARDLAALKRLSKDFAKRMLDSADGKRDNLWISLVPFSQAVNVYDAQDANRIRRWARPGALNPIELSSLFRTGYASLADRRIPDRRANLLCMYRGLGEEENFFWDEPPVAQFRVYYRADLPQNGSPGAEPISWVGPNPFFGQATGVNDTRWMVADKGCPNAALLPLTNDLNKVDERVDQFSIRFNVNYAIAMSWAGAALSPNMRGSEGWGDAKLPLDFNVDGSGEGQKVVIMLADTYSDPEGTGGHGQFDTDSYNFNPGQFAGETGSDGSREFARRRFEDQCTSFRARNIKFYFVGVRPGDPDNYGQNLFDDIATPGLLICTEGDKRMSFIDGRGFGAAEDPLAARLERIAGQIETEGGYVRLIE</sequence>
<protein>
    <recommendedName>
        <fullName evidence="1">Putative Flp pilus-assembly TadG-like N-terminal domain-containing protein</fullName>
    </recommendedName>
</protein>
<keyword evidence="3" id="KW-1185">Reference proteome</keyword>
<dbReference type="Proteomes" id="UP000825886">
    <property type="component" value="Chromosome"/>
</dbReference>
<reference evidence="2 3" key="1">
    <citation type="submission" date="2021-08" db="EMBL/GenBank/DDBJ databases">
        <title>Culture and genomic analysis of Symbiopectobacterium purcellii sp. nov. gen. nov., isolated from the leafhopper Empoasca decipiens.</title>
        <authorList>
            <person name="Nadal-Jimenez P."/>
            <person name="Siozios S."/>
            <person name="Halliday N."/>
            <person name="Camara M."/>
            <person name="Hurst G.D.D."/>
        </authorList>
    </citation>
    <scope>NUCLEOTIDE SEQUENCE [LARGE SCALE GENOMIC DNA]</scope>
    <source>
        <strain evidence="2 3">SyEd1</strain>
    </source>
</reference>
<organism evidence="2 3">
    <name type="scientific">Symbiopectobacterium purcellii</name>
    <dbReference type="NCBI Taxonomy" id="2871826"/>
    <lineage>
        <taxon>Bacteria</taxon>
        <taxon>Pseudomonadati</taxon>
        <taxon>Pseudomonadota</taxon>
        <taxon>Gammaproteobacteria</taxon>
        <taxon>Enterobacterales</taxon>
        <taxon>Enterobacteriaceae</taxon>
    </lineage>
</organism>
<feature type="domain" description="Putative Flp pilus-assembly TadG-like N-terminal" evidence="1">
    <location>
        <begin position="34"/>
        <end position="79"/>
    </location>
</feature>